<reference evidence="7 8" key="1">
    <citation type="submission" date="2018-06" db="EMBL/GenBank/DDBJ databases">
        <title>Genome sequencing of Oceanotoga sp. sy52.</title>
        <authorList>
            <person name="Mori K."/>
        </authorList>
    </citation>
    <scope>NUCLEOTIDE SEQUENCE [LARGE SCALE GENOMIC DNA]</scope>
    <source>
        <strain evidence="8">sy52</strain>
    </source>
</reference>
<evidence type="ECO:0000313" key="8">
    <source>
        <dbReference type="Proteomes" id="UP000516361"/>
    </source>
</evidence>
<dbReference type="Gene3D" id="3.30.980.10">
    <property type="entry name" value="Threonyl-trna Synthetase, Chain A, domain 2"/>
    <property type="match status" value="1"/>
</dbReference>
<keyword evidence="5" id="KW-0175">Coiled coil</keyword>
<comment type="cofactor">
    <cofactor evidence="1">
        <name>Zn(2+)</name>
        <dbReference type="ChEBI" id="CHEBI:29105"/>
    </cofactor>
</comment>
<dbReference type="RefSeq" id="WP_190613425.1">
    <property type="nucleotide sequence ID" value="NZ_AP018712.1"/>
</dbReference>
<evidence type="ECO:0000256" key="3">
    <source>
        <dbReference type="ARBA" id="ARBA00022723"/>
    </source>
</evidence>
<dbReference type="PANTHER" id="PTHR43462">
    <property type="entry name" value="ALANYL-TRNA EDITING PROTEIN"/>
    <property type="match status" value="1"/>
</dbReference>
<keyword evidence="8" id="KW-1185">Reference proteome</keyword>
<name>A0A7G1G6W1_9BACT</name>
<feature type="coiled-coil region" evidence="5">
    <location>
        <begin position="230"/>
        <end position="271"/>
    </location>
</feature>
<evidence type="ECO:0000259" key="6">
    <source>
        <dbReference type="PROSITE" id="PS50860"/>
    </source>
</evidence>
<evidence type="ECO:0000256" key="5">
    <source>
        <dbReference type="SAM" id="Coils"/>
    </source>
</evidence>
<dbReference type="EMBL" id="AP018712">
    <property type="protein sequence ID" value="BBE31096.1"/>
    <property type="molecule type" value="Genomic_DNA"/>
</dbReference>
<dbReference type="GO" id="GO:0046872">
    <property type="term" value="F:metal ion binding"/>
    <property type="evidence" value="ECO:0007669"/>
    <property type="project" value="UniProtKB-KW"/>
</dbReference>
<dbReference type="InterPro" id="IPR051335">
    <property type="entry name" value="Alanyl-tRNA_Editing_Enzymes"/>
</dbReference>
<dbReference type="GO" id="GO:0002161">
    <property type="term" value="F:aminoacyl-tRNA deacylase activity"/>
    <property type="evidence" value="ECO:0007669"/>
    <property type="project" value="UniProtKB-ARBA"/>
</dbReference>
<organism evidence="7 8">
    <name type="scientific">Tepiditoga spiralis</name>
    <dbReference type="NCBI Taxonomy" id="2108365"/>
    <lineage>
        <taxon>Bacteria</taxon>
        <taxon>Thermotogati</taxon>
        <taxon>Thermotogota</taxon>
        <taxon>Thermotogae</taxon>
        <taxon>Petrotogales</taxon>
        <taxon>Petrotogaceae</taxon>
        <taxon>Tepiditoga</taxon>
    </lineage>
</organism>
<proteinExistence type="predicted"/>
<keyword evidence="4" id="KW-0862">Zinc</keyword>
<feature type="domain" description="Alanyl-transfer RNA synthetases family profile" evidence="6">
    <location>
        <begin position="1"/>
        <end position="221"/>
    </location>
</feature>
<keyword evidence="3" id="KW-0479">Metal-binding</keyword>
<evidence type="ECO:0000256" key="1">
    <source>
        <dbReference type="ARBA" id="ARBA00001947"/>
    </source>
</evidence>
<dbReference type="PANTHER" id="PTHR43462:SF1">
    <property type="entry name" value="ALANYL-TRNA EDITING PROTEIN AARSD1"/>
    <property type="match status" value="1"/>
</dbReference>
<dbReference type="GO" id="GO:0004813">
    <property type="term" value="F:alanine-tRNA ligase activity"/>
    <property type="evidence" value="ECO:0007669"/>
    <property type="project" value="InterPro"/>
</dbReference>
<dbReference type="Proteomes" id="UP000516361">
    <property type="component" value="Chromosome"/>
</dbReference>
<dbReference type="PROSITE" id="PS50860">
    <property type="entry name" value="AA_TRNA_LIGASE_II_ALA"/>
    <property type="match status" value="1"/>
</dbReference>
<dbReference type="Pfam" id="PF07973">
    <property type="entry name" value="tRNA_SAD"/>
    <property type="match status" value="1"/>
</dbReference>
<dbReference type="KEGG" id="ocy:OSSY52_12370"/>
<dbReference type="InParanoid" id="A0A7G1G6W1"/>
<evidence type="ECO:0000313" key="7">
    <source>
        <dbReference type="EMBL" id="BBE31096.1"/>
    </source>
</evidence>
<dbReference type="GO" id="GO:0005737">
    <property type="term" value="C:cytoplasm"/>
    <property type="evidence" value="ECO:0007669"/>
    <property type="project" value="UniProtKB-SubCell"/>
</dbReference>
<evidence type="ECO:0000256" key="4">
    <source>
        <dbReference type="ARBA" id="ARBA00022833"/>
    </source>
</evidence>
<accession>A0A7G1G6W1</accession>
<dbReference type="GO" id="GO:0005524">
    <property type="term" value="F:ATP binding"/>
    <property type="evidence" value="ECO:0007669"/>
    <property type="project" value="InterPro"/>
</dbReference>
<dbReference type="GO" id="GO:0006419">
    <property type="term" value="P:alanyl-tRNA aminoacylation"/>
    <property type="evidence" value="ECO:0007669"/>
    <property type="project" value="InterPro"/>
</dbReference>
<gene>
    <name evidence="7" type="ORF">OSSY52_12370</name>
</gene>
<dbReference type="SMART" id="SM00863">
    <property type="entry name" value="tRNA_SAD"/>
    <property type="match status" value="1"/>
</dbReference>
<dbReference type="Gene3D" id="2.40.30.130">
    <property type="match status" value="1"/>
</dbReference>
<dbReference type="InterPro" id="IPR018163">
    <property type="entry name" value="Thr/Ala-tRNA-synth_IIc_edit"/>
</dbReference>
<dbReference type="SUPFAM" id="SSF55186">
    <property type="entry name" value="ThrRS/AlaRS common domain"/>
    <property type="match status" value="1"/>
</dbReference>
<evidence type="ECO:0000256" key="2">
    <source>
        <dbReference type="ARBA" id="ARBA00004496"/>
    </source>
</evidence>
<dbReference type="InterPro" id="IPR012947">
    <property type="entry name" value="tRNA_SAD"/>
</dbReference>
<sequence length="359" mass="41332">MTINILETIKYNDIYKIKVENFPFYPDGKGGQLGDRGTIKDANIIEVLKDYILIDKELKPGSYEYNIDLKNRIDIAQQHTAQHIISASFEQKYNYETKGFHMSKNYTTVDIDCSNLSDEKIKNIEDLSNNIIQKHIEVEKILIEKSEIEKYKLRKPLSSKVTGKVRLIKIGDFDINPCGGFHVNNTAEIGLIKIINKEKIKGNLTRIYYVAGKRALNDYNYKNTLLKSLSINLTTSIESLNERIKSLLEEKKELKKDLKKLSEEHAKLLSEFLIKNSKDNIIVYEENNDVAKNLIKYFKDFTYIFGKDGEYTITSNTIDCKELSKNIIQKYDVKGGGNKVRANLKGNIIIENILNILKK</sequence>
<protein>
    <submittedName>
        <fullName evidence="7">Alanyl-tRNA editing protein</fullName>
    </submittedName>
</protein>
<dbReference type="AlphaFoldDB" id="A0A7G1G6W1"/>
<comment type="subcellular location">
    <subcellularLocation>
        <location evidence="2">Cytoplasm</location>
    </subcellularLocation>
</comment>
<dbReference type="InterPro" id="IPR018165">
    <property type="entry name" value="Ala-tRNA-synth_IIc_core"/>
</dbReference>
<dbReference type="GO" id="GO:0003676">
    <property type="term" value="F:nucleic acid binding"/>
    <property type="evidence" value="ECO:0007669"/>
    <property type="project" value="InterPro"/>
</dbReference>